<evidence type="ECO:0000313" key="3">
    <source>
        <dbReference type="Proteomes" id="UP000640335"/>
    </source>
</evidence>
<dbReference type="EMBL" id="JACSQZ010000071">
    <property type="protein sequence ID" value="MBD7916293.1"/>
    <property type="molecule type" value="Genomic_DNA"/>
</dbReference>
<keyword evidence="3" id="KW-1185">Reference proteome</keyword>
<feature type="coiled-coil region" evidence="1">
    <location>
        <begin position="16"/>
        <end position="50"/>
    </location>
</feature>
<gene>
    <name evidence="2" type="ORF">H9660_14190</name>
</gene>
<evidence type="ECO:0000256" key="1">
    <source>
        <dbReference type="SAM" id="Coils"/>
    </source>
</evidence>
<organism evidence="2 3">
    <name type="scientific">Clostridium gallinarum</name>
    <dbReference type="NCBI Taxonomy" id="2762246"/>
    <lineage>
        <taxon>Bacteria</taxon>
        <taxon>Bacillati</taxon>
        <taxon>Bacillota</taxon>
        <taxon>Clostridia</taxon>
        <taxon>Eubacteriales</taxon>
        <taxon>Clostridiaceae</taxon>
        <taxon>Clostridium</taxon>
    </lineage>
</organism>
<accession>A0ABR8Q789</accession>
<proteinExistence type="predicted"/>
<dbReference type="Proteomes" id="UP000640335">
    <property type="component" value="Unassembled WGS sequence"/>
</dbReference>
<evidence type="ECO:0000313" key="2">
    <source>
        <dbReference type="EMBL" id="MBD7916293.1"/>
    </source>
</evidence>
<reference evidence="2 3" key="1">
    <citation type="submission" date="2020-08" db="EMBL/GenBank/DDBJ databases">
        <title>A Genomic Blueprint of the Chicken Gut Microbiome.</title>
        <authorList>
            <person name="Gilroy R."/>
            <person name="Ravi A."/>
            <person name="Getino M."/>
            <person name="Pursley I."/>
            <person name="Horton D.L."/>
            <person name="Alikhan N.-F."/>
            <person name="Baker D."/>
            <person name="Gharbi K."/>
            <person name="Hall N."/>
            <person name="Watson M."/>
            <person name="Adriaenssens E.M."/>
            <person name="Foster-Nyarko E."/>
            <person name="Jarju S."/>
            <person name="Secka A."/>
            <person name="Antonio M."/>
            <person name="Oren A."/>
            <person name="Chaudhuri R."/>
            <person name="La Ragione R.M."/>
            <person name="Hildebrand F."/>
            <person name="Pallen M.J."/>
        </authorList>
    </citation>
    <scope>NUCLEOTIDE SEQUENCE [LARGE SCALE GENOMIC DNA]</scope>
    <source>
        <strain evidence="2 3">Sa3CUN1</strain>
    </source>
</reference>
<sequence>MRKFESVKRIEGEVNKKLTKEEKQLLKEEKRRKRAELKELKKENKKVLLSTKEFLKFKDVDEENKFIMENGKIDIFQIESIDIYSLSEVERKIYIYNFISFLRTYIYEFKIICMNFPVNTYSQQEFLKHRLSILSESFSKLDEKISNSEDESIRSSLIREKSLLEKREHLLNEQLEQLIFLENNRQNKEFYLMIFIKDSDNEYEIMNLLKRSQNLAVKLREIDLEKKLKILFKINNPNTRLS</sequence>
<comment type="caution">
    <text evidence="2">The sequence shown here is derived from an EMBL/GenBank/DDBJ whole genome shotgun (WGS) entry which is preliminary data.</text>
</comment>
<name>A0ABR8Q789_9CLOT</name>
<protein>
    <submittedName>
        <fullName evidence="2">Uncharacterized protein</fullName>
    </submittedName>
</protein>
<dbReference type="RefSeq" id="WP_191751036.1">
    <property type="nucleotide sequence ID" value="NZ_JACSQZ010000071.1"/>
</dbReference>
<keyword evidence="1" id="KW-0175">Coiled coil</keyword>